<dbReference type="InterPro" id="IPR013840">
    <property type="entry name" value="DNAligase_N"/>
</dbReference>
<dbReference type="EMBL" id="DRNB01000308">
    <property type="protein sequence ID" value="HHJ64903.1"/>
    <property type="molecule type" value="Genomic_DNA"/>
</dbReference>
<dbReference type="Pfam" id="PF01653">
    <property type="entry name" value="DNA_ligase_aden"/>
    <property type="match status" value="1"/>
</dbReference>
<dbReference type="PANTHER" id="PTHR23389:SF9">
    <property type="entry name" value="DNA LIGASE"/>
    <property type="match status" value="1"/>
</dbReference>
<evidence type="ECO:0000256" key="7">
    <source>
        <dbReference type="ARBA" id="ARBA00022842"/>
    </source>
</evidence>
<evidence type="ECO:0000256" key="2">
    <source>
        <dbReference type="ARBA" id="ARBA00022598"/>
    </source>
</evidence>
<evidence type="ECO:0000256" key="4">
    <source>
        <dbReference type="ARBA" id="ARBA00022723"/>
    </source>
</evidence>
<keyword evidence="4" id="KW-0479">Metal-binding</keyword>
<dbReference type="FunFam" id="3.30.470.30:FF:000001">
    <property type="entry name" value="DNA ligase"/>
    <property type="match status" value="1"/>
</dbReference>
<dbReference type="GO" id="GO:0006281">
    <property type="term" value="P:DNA repair"/>
    <property type="evidence" value="ECO:0007669"/>
    <property type="project" value="UniProtKB-KW"/>
</dbReference>
<evidence type="ECO:0000256" key="3">
    <source>
        <dbReference type="ARBA" id="ARBA00022705"/>
    </source>
</evidence>
<dbReference type="SUPFAM" id="SSF56091">
    <property type="entry name" value="DNA ligase/mRNA capping enzyme, catalytic domain"/>
    <property type="match status" value="1"/>
</dbReference>
<keyword evidence="3" id="KW-0235">DNA replication</keyword>
<dbReference type="EC" id="6.5.1.2" evidence="12"/>
<protein>
    <submittedName>
        <fullName evidence="12">NAD-dependent DNA ligase LigA</fullName>
        <ecNumber evidence="12">6.5.1.2</ecNumber>
    </submittedName>
</protein>
<feature type="domain" description="NAD-dependent DNA ligase N-terminal" evidence="11">
    <location>
        <begin position="31"/>
        <end position="346"/>
    </location>
</feature>
<dbReference type="GO" id="GO:0005829">
    <property type="term" value="C:cytosol"/>
    <property type="evidence" value="ECO:0007669"/>
    <property type="project" value="TreeGrafter"/>
</dbReference>
<keyword evidence="5" id="KW-0227">DNA damage</keyword>
<dbReference type="NCBIfam" id="NF005932">
    <property type="entry name" value="PRK07956.1"/>
    <property type="match status" value="1"/>
</dbReference>
<keyword evidence="7" id="KW-0460">Magnesium</keyword>
<keyword evidence="6" id="KW-0862">Zinc</keyword>
<evidence type="ECO:0000256" key="9">
    <source>
        <dbReference type="ARBA" id="ARBA00023204"/>
    </source>
</evidence>
<dbReference type="Proteomes" id="UP000885792">
    <property type="component" value="Unassembled WGS sequence"/>
</dbReference>
<evidence type="ECO:0000256" key="8">
    <source>
        <dbReference type="ARBA" id="ARBA00023027"/>
    </source>
</evidence>
<evidence type="ECO:0000313" key="12">
    <source>
        <dbReference type="EMBL" id="HHJ64903.1"/>
    </source>
</evidence>
<accession>A0A7C5LAF2</accession>
<comment type="cofactor">
    <cofactor evidence="1">
        <name>Mg(2+)</name>
        <dbReference type="ChEBI" id="CHEBI:18420"/>
    </cofactor>
</comment>
<name>A0A7C5LAF2_AQUAO</name>
<comment type="catalytic activity">
    <reaction evidence="10">
        <text>NAD(+) + (deoxyribonucleotide)n-3'-hydroxyl + 5'-phospho-(deoxyribonucleotide)m = (deoxyribonucleotide)n+m + AMP + beta-nicotinamide D-nucleotide.</text>
        <dbReference type="EC" id="6.5.1.2"/>
    </reaction>
</comment>
<feature type="non-terminal residue" evidence="12">
    <location>
        <position position="346"/>
    </location>
</feature>
<dbReference type="GO" id="GO:0046872">
    <property type="term" value="F:metal ion binding"/>
    <property type="evidence" value="ECO:0007669"/>
    <property type="project" value="UniProtKB-KW"/>
</dbReference>
<dbReference type="PANTHER" id="PTHR23389">
    <property type="entry name" value="CHROMOSOME TRANSMISSION FIDELITY FACTOR 18"/>
    <property type="match status" value="1"/>
</dbReference>
<gene>
    <name evidence="12" type="primary">ligA</name>
    <name evidence="12" type="ORF">ENJ61_08365</name>
</gene>
<dbReference type="AlphaFoldDB" id="A0A7C5LAF2"/>
<dbReference type="Gene3D" id="1.10.287.610">
    <property type="entry name" value="Helix hairpin bin"/>
    <property type="match status" value="1"/>
</dbReference>
<evidence type="ECO:0000256" key="5">
    <source>
        <dbReference type="ARBA" id="ARBA00022763"/>
    </source>
</evidence>
<evidence type="ECO:0000256" key="10">
    <source>
        <dbReference type="ARBA" id="ARBA00034005"/>
    </source>
</evidence>
<evidence type="ECO:0000256" key="6">
    <source>
        <dbReference type="ARBA" id="ARBA00022833"/>
    </source>
</evidence>
<evidence type="ECO:0000259" key="11">
    <source>
        <dbReference type="SMART" id="SM00532"/>
    </source>
</evidence>
<dbReference type="CDD" id="cd00114">
    <property type="entry name" value="LIGANc"/>
    <property type="match status" value="1"/>
</dbReference>
<keyword evidence="9" id="KW-0234">DNA repair</keyword>
<reference evidence="12" key="1">
    <citation type="journal article" date="2020" name="mSystems">
        <title>Genome- and Community-Level Interaction Insights into Carbon Utilization and Element Cycling Functions of Hydrothermarchaeota in Hydrothermal Sediment.</title>
        <authorList>
            <person name="Zhou Z."/>
            <person name="Liu Y."/>
            <person name="Xu W."/>
            <person name="Pan J."/>
            <person name="Luo Z.H."/>
            <person name="Li M."/>
        </authorList>
    </citation>
    <scope>NUCLEOTIDE SEQUENCE [LARGE SCALE GENOMIC DNA]</scope>
    <source>
        <strain evidence="12">HyVt-501</strain>
    </source>
</reference>
<dbReference type="GO" id="GO:0006260">
    <property type="term" value="P:DNA replication"/>
    <property type="evidence" value="ECO:0007669"/>
    <property type="project" value="UniProtKB-KW"/>
</dbReference>
<dbReference type="InterPro" id="IPR013839">
    <property type="entry name" value="DNAligase_adenylation"/>
</dbReference>
<dbReference type="SMART" id="SM00532">
    <property type="entry name" value="LIGANc"/>
    <property type="match status" value="1"/>
</dbReference>
<proteinExistence type="predicted"/>
<organism evidence="12">
    <name type="scientific">Aquifex aeolicus</name>
    <dbReference type="NCBI Taxonomy" id="63363"/>
    <lineage>
        <taxon>Bacteria</taxon>
        <taxon>Pseudomonadati</taxon>
        <taxon>Aquificota</taxon>
        <taxon>Aquificia</taxon>
        <taxon>Aquificales</taxon>
        <taxon>Aquificaceae</taxon>
        <taxon>Aquifex</taxon>
    </lineage>
</organism>
<dbReference type="GO" id="GO:0003911">
    <property type="term" value="F:DNA ligase (NAD+) activity"/>
    <property type="evidence" value="ECO:0007669"/>
    <property type="project" value="UniProtKB-EC"/>
</dbReference>
<dbReference type="FunFam" id="1.10.287.610:FF:000002">
    <property type="entry name" value="DNA ligase"/>
    <property type="match status" value="1"/>
</dbReference>
<evidence type="ECO:0000256" key="1">
    <source>
        <dbReference type="ARBA" id="ARBA00001946"/>
    </source>
</evidence>
<keyword evidence="8" id="KW-0520">NAD</keyword>
<dbReference type="Gene3D" id="3.30.470.30">
    <property type="entry name" value="DNA ligase/mRNA capping enzyme"/>
    <property type="match status" value="1"/>
</dbReference>
<sequence length="346" mass="40534">MFPPEKERALIELTRELLRKLPRIEKADLQEAREYVVQLREVIRYHDYKYYVQAAPVISDYEYDRLFRALRDLERRYPQLVTPDSPTQRVASEITGAFPTVRHYTPMLSLDNAYTEEELRDFDRRVRELTGLERVEYSVEPKYDGAGIALLYREDLLVRGATRGDGETGEDITANLRTIRSIPLRAEFSSFGIRLIELRGEVLMSREEFKRLNEERLEEGLTPFANPRNAAAGSLRLQNPAEVAKRKLTAVVYQISYVEPEEAYPETHYGAVELLHRLGFKTPFPDMKVCRGIEEVVAYCREWEEKKESYPYEIDGMVVKVNRREHYDTLGFTSHHPRWAIAFKFK</sequence>
<keyword evidence="2 12" id="KW-0436">Ligase</keyword>
<comment type="caution">
    <text evidence="12">The sequence shown here is derived from an EMBL/GenBank/DDBJ whole genome shotgun (WGS) entry which is preliminary data.</text>
</comment>